<dbReference type="AlphaFoldDB" id="A0A9P8FS59"/>
<organism evidence="3 4">
    <name type="scientific">Aureobasidium melanogenum</name>
    <name type="common">Aureobasidium pullulans var. melanogenum</name>
    <dbReference type="NCBI Taxonomy" id="46634"/>
    <lineage>
        <taxon>Eukaryota</taxon>
        <taxon>Fungi</taxon>
        <taxon>Dikarya</taxon>
        <taxon>Ascomycota</taxon>
        <taxon>Pezizomycotina</taxon>
        <taxon>Dothideomycetes</taxon>
        <taxon>Dothideomycetidae</taxon>
        <taxon>Dothideales</taxon>
        <taxon>Saccotheciaceae</taxon>
        <taxon>Aureobasidium</taxon>
    </lineage>
</organism>
<comment type="caution">
    <text evidence="3">The sequence shown here is derived from an EMBL/GenBank/DDBJ whole genome shotgun (WGS) entry which is preliminary data.</text>
</comment>
<feature type="domain" description="Trafficking protein particle complex II-specific subunit 65 IgD3" evidence="2">
    <location>
        <begin position="399"/>
        <end position="514"/>
    </location>
</feature>
<proteinExistence type="predicted"/>
<protein>
    <recommendedName>
        <fullName evidence="2">Trafficking protein particle complex II-specific subunit 65 IgD3 domain-containing protein</fullName>
    </recommendedName>
</protein>
<dbReference type="Pfam" id="PF12735">
    <property type="entry name" value="IgD3_Trs65"/>
    <property type="match status" value="1"/>
</dbReference>
<feature type="region of interest" description="Disordered" evidence="1">
    <location>
        <begin position="357"/>
        <end position="399"/>
    </location>
</feature>
<sequence>MTTSTESQPMLSFPDASTLDLIIPNSSDFDVESHLKSDDQLVSRDALFFEELLPVYLILRSSLPSFQEVIRNVELYITAYATQPSPPPRLQSGGAPAPPQQPVKLALDSVTVTPENKPSIIHLPDEGKQSYAVWKTTLYLRFPPQRLHRPSIHLTASAISKPSEVSEATVQDEYMISCAPPTSENLFQSLQHSSQNASSQPYLPSSRIHKVAPRAVPTTQEARPLRTSSRLFNVSPALAVKVHITPEQVSDVLLCLDLESARHTGYSGVQIDEIKAEGSSLTVEPLSADLAALSLPTTLQTGDRSTFLYKLARPKDTAGVPSHHSRPSSVTFQIRAVAQVSDTCSARIQARWHGNVNFPPLQPNKSMPLRPQSVVSTTSDLNSRPLSKRVSTMTTRPMSGMTQIDSAGVTFAFTAPDKVREGETFLLDVFVVNRSTRRKRLAIVAIPKSVKSVQSQHALRFPNISRQDSHHTAEAVLDDRTIYHMQDQREARVSEVVCLNADVRVGIQIKTTCLHKMIDPVWDNSSAQFKVDGLGRRQEPKKRETEKGETEKGETEKGETEKDETEKGETEKDETGGQLM</sequence>
<dbReference type="InterPro" id="IPR055420">
    <property type="entry name" value="IgD3_Trs65"/>
</dbReference>
<evidence type="ECO:0000256" key="1">
    <source>
        <dbReference type="SAM" id="MobiDB-lite"/>
    </source>
</evidence>
<feature type="compositionally biased region" description="Basic and acidic residues" evidence="1">
    <location>
        <begin position="533"/>
        <end position="580"/>
    </location>
</feature>
<name>A0A9P8FS59_AURME</name>
<dbReference type="GO" id="GO:1990071">
    <property type="term" value="C:TRAPPII protein complex"/>
    <property type="evidence" value="ECO:0007669"/>
    <property type="project" value="InterPro"/>
</dbReference>
<dbReference type="Proteomes" id="UP000729357">
    <property type="component" value="Unassembled WGS sequence"/>
</dbReference>
<evidence type="ECO:0000313" key="4">
    <source>
        <dbReference type="Proteomes" id="UP000729357"/>
    </source>
</evidence>
<dbReference type="PANTHER" id="PTHR28159">
    <property type="entry name" value="TRAFFICKING PROTEIN PARTICLE COMPLEX II-SPECIFIC SUBUNIT 65"/>
    <property type="match status" value="1"/>
</dbReference>
<feature type="non-terminal residue" evidence="3">
    <location>
        <position position="1"/>
    </location>
</feature>
<evidence type="ECO:0000259" key="2">
    <source>
        <dbReference type="Pfam" id="PF12735"/>
    </source>
</evidence>
<evidence type="ECO:0000313" key="3">
    <source>
        <dbReference type="EMBL" id="KAG9981539.1"/>
    </source>
</evidence>
<dbReference type="PANTHER" id="PTHR28159:SF1">
    <property type="entry name" value="TRAFFICKING PROTEIN PARTICLE COMPLEX II-SPECIFIC SUBUNIT 65"/>
    <property type="match status" value="1"/>
</dbReference>
<feature type="compositionally biased region" description="Polar residues" evidence="1">
    <location>
        <begin position="373"/>
        <end position="399"/>
    </location>
</feature>
<dbReference type="GO" id="GO:0006891">
    <property type="term" value="P:intra-Golgi vesicle-mediated transport"/>
    <property type="evidence" value="ECO:0007669"/>
    <property type="project" value="InterPro"/>
</dbReference>
<reference evidence="3" key="2">
    <citation type="submission" date="2021-08" db="EMBL/GenBank/DDBJ databases">
        <authorList>
            <person name="Gostincar C."/>
            <person name="Sun X."/>
            <person name="Song Z."/>
            <person name="Gunde-Cimerman N."/>
        </authorList>
    </citation>
    <scope>NUCLEOTIDE SEQUENCE</scope>
    <source>
        <strain evidence="3">EXF-9298</strain>
    </source>
</reference>
<feature type="region of interest" description="Disordered" evidence="1">
    <location>
        <begin position="532"/>
        <end position="580"/>
    </location>
</feature>
<dbReference type="InterPro" id="IPR024662">
    <property type="entry name" value="Trs65"/>
</dbReference>
<dbReference type="EMBL" id="JAHFXS010000836">
    <property type="protein sequence ID" value="KAG9981539.1"/>
    <property type="molecule type" value="Genomic_DNA"/>
</dbReference>
<gene>
    <name evidence="3" type="ORF">KCU98_g7398</name>
</gene>
<dbReference type="GO" id="GO:0005802">
    <property type="term" value="C:trans-Golgi network"/>
    <property type="evidence" value="ECO:0007669"/>
    <property type="project" value="TreeGrafter"/>
</dbReference>
<keyword evidence="4" id="KW-1185">Reference proteome</keyword>
<reference evidence="3" key="1">
    <citation type="journal article" date="2021" name="J Fungi (Basel)">
        <title>Virulence traits and population genomics of the black yeast Aureobasidium melanogenum.</title>
        <authorList>
            <person name="Cernosa A."/>
            <person name="Sun X."/>
            <person name="Gostincar C."/>
            <person name="Fang C."/>
            <person name="Gunde-Cimerman N."/>
            <person name="Song Z."/>
        </authorList>
    </citation>
    <scope>NUCLEOTIDE SEQUENCE</scope>
    <source>
        <strain evidence="3">EXF-9298</strain>
    </source>
</reference>
<accession>A0A9P8FS59</accession>